<protein>
    <recommendedName>
        <fullName evidence="2">Knr4/Smi1-like domain-containing protein</fullName>
    </recommendedName>
</protein>
<keyword evidence="4" id="KW-1185">Reference proteome</keyword>
<dbReference type="Proteomes" id="UP001154252">
    <property type="component" value="Unassembled WGS sequence"/>
</dbReference>
<dbReference type="SUPFAM" id="SSF160631">
    <property type="entry name" value="SMI1/KNR4-like"/>
    <property type="match status" value="1"/>
</dbReference>
<organism evidence="3 4">
    <name type="scientific">Penicillium egyptiacum</name>
    <dbReference type="NCBI Taxonomy" id="1303716"/>
    <lineage>
        <taxon>Eukaryota</taxon>
        <taxon>Fungi</taxon>
        <taxon>Dikarya</taxon>
        <taxon>Ascomycota</taxon>
        <taxon>Pezizomycotina</taxon>
        <taxon>Eurotiomycetes</taxon>
        <taxon>Eurotiomycetidae</taxon>
        <taxon>Eurotiales</taxon>
        <taxon>Aspergillaceae</taxon>
        <taxon>Penicillium</taxon>
    </lineage>
</organism>
<evidence type="ECO:0000313" key="3">
    <source>
        <dbReference type="EMBL" id="CAG8899894.1"/>
    </source>
</evidence>
<gene>
    <name evidence="3" type="ORF">PEGY_LOCUS5962</name>
</gene>
<evidence type="ECO:0000256" key="1">
    <source>
        <dbReference type="SAM" id="MobiDB-lite"/>
    </source>
</evidence>
<dbReference type="AlphaFoldDB" id="A0A9W4KHS1"/>
<dbReference type="EMBL" id="CAJVRC010000866">
    <property type="protein sequence ID" value="CAG8899894.1"/>
    <property type="molecule type" value="Genomic_DNA"/>
</dbReference>
<feature type="domain" description="Knr4/Smi1-like" evidence="2">
    <location>
        <begin position="348"/>
        <end position="495"/>
    </location>
</feature>
<reference evidence="3" key="1">
    <citation type="submission" date="2021-07" db="EMBL/GenBank/DDBJ databases">
        <authorList>
            <person name="Branca A.L. A."/>
        </authorList>
    </citation>
    <scope>NUCLEOTIDE SEQUENCE</scope>
</reference>
<evidence type="ECO:0000259" key="2">
    <source>
        <dbReference type="SMART" id="SM00860"/>
    </source>
</evidence>
<accession>A0A9W4KHS1</accession>
<dbReference type="InterPro" id="IPR018958">
    <property type="entry name" value="Knr4/Smi1-like_dom"/>
</dbReference>
<dbReference type="OrthoDB" id="2788868at2759"/>
<name>A0A9W4KHS1_9EURO</name>
<dbReference type="SMART" id="SM00860">
    <property type="entry name" value="SMI1_KNR4"/>
    <property type="match status" value="1"/>
</dbReference>
<dbReference type="InterPro" id="IPR037883">
    <property type="entry name" value="Knr4/Smi1-like_sf"/>
</dbReference>
<feature type="region of interest" description="Disordered" evidence="1">
    <location>
        <begin position="494"/>
        <end position="516"/>
    </location>
</feature>
<evidence type="ECO:0000313" key="4">
    <source>
        <dbReference type="Proteomes" id="UP001154252"/>
    </source>
</evidence>
<comment type="caution">
    <text evidence="3">The sequence shown here is derived from an EMBL/GenBank/DDBJ whole genome shotgun (WGS) entry which is preliminary data.</text>
</comment>
<proteinExistence type="predicted"/>
<dbReference type="Gene3D" id="3.40.1580.10">
    <property type="entry name" value="SMI1/KNR4-like"/>
    <property type="match status" value="1"/>
</dbReference>
<sequence length="516" mass="58879">MSIQWTDDWEAETQPTLARLIKSYIDREDFSHAVREILRLTELLILSNHLTEAHLIASAVYTLVKDFQFTDKGERLALQICTPSTLDVFWNVNQSTFPRPKRAPPSHQKDPETWLPQHQWGKYRECTRTGWMLEHVGLAEPESHSSTWRETDDPAMLAMCARLLAKTTTPCTYPPDDLAREALEVAQKLYAKPDTPREECGWGPEKPKRQSYLLYRRLVVELAIRLGELQTAADVLGQGLRQDLFTNGGGLSDFLMVPGIYDVLPLLARGGKESNPFFIPKEDAVVMVREITAALELRAEHGRQWALHPSKVGWGELLDRLAEGAWKAHRKECQAMGMKSAKDILYDPASEEEIAAAEEKVGELPGDFKEMVRLANGFKGGWHFFAGGIAGIRSVTTEGGRYTEVGYEHYYDELGDIDYEMIQLEPATECDSFEHFIVPPRYWKEGRMRAGKEVKDGEYQYWHWASWSGSGIRHWDSVRDFVCSCVEEVEEMIEKGEEEDWEPSPYVDYPGEVDKA</sequence>